<dbReference type="PANTHER" id="PTHR43877">
    <property type="entry name" value="AMINOALKYLPHOSPHONATE N-ACETYLTRANSFERASE-RELATED-RELATED"/>
    <property type="match status" value="1"/>
</dbReference>
<name>A0A2I1M4C2_9BIFI</name>
<organism evidence="4 5">
    <name type="scientific">Alloscardovia omnicolens</name>
    <dbReference type="NCBI Taxonomy" id="419015"/>
    <lineage>
        <taxon>Bacteria</taxon>
        <taxon>Bacillati</taxon>
        <taxon>Actinomycetota</taxon>
        <taxon>Actinomycetes</taxon>
        <taxon>Bifidobacteriales</taxon>
        <taxon>Bifidobacteriaceae</taxon>
        <taxon>Alloscardovia</taxon>
    </lineage>
</organism>
<dbReference type="InterPro" id="IPR050832">
    <property type="entry name" value="Bact_Acetyltransf"/>
</dbReference>
<accession>A0A2I1M4C2</accession>
<dbReference type="CDD" id="cd04301">
    <property type="entry name" value="NAT_SF"/>
    <property type="match status" value="1"/>
</dbReference>
<proteinExistence type="predicted"/>
<protein>
    <submittedName>
        <fullName evidence="4">N-acetyltransferase</fullName>
    </submittedName>
</protein>
<gene>
    <name evidence="4" type="ORF">CYJ32_05590</name>
</gene>
<dbReference type="Pfam" id="PF00583">
    <property type="entry name" value="Acetyltransf_1"/>
    <property type="match status" value="1"/>
</dbReference>
<evidence type="ECO:0000313" key="5">
    <source>
        <dbReference type="Proteomes" id="UP000242263"/>
    </source>
</evidence>
<dbReference type="AlphaFoldDB" id="A0A2I1M4C2"/>
<evidence type="ECO:0000259" key="3">
    <source>
        <dbReference type="PROSITE" id="PS51186"/>
    </source>
</evidence>
<sequence length="158" mass="18103">MNKISMRRAQPSDVSALMDLLRQVNEVHFRGRPDLFRRATKYSADDVSATMSDDDRPIFVATDGSRVLAHIFCQVRDYRPNPLLQDIKTLYIDDVCVSDTTRGMGIGRIAMDWIFDWARSEGFYNVTLGVWECNPGARAFYEAVGMQVQETVMEKILR</sequence>
<dbReference type="SUPFAM" id="SSF55729">
    <property type="entry name" value="Acyl-CoA N-acyltransferases (Nat)"/>
    <property type="match status" value="1"/>
</dbReference>
<dbReference type="InterPro" id="IPR016181">
    <property type="entry name" value="Acyl_CoA_acyltransferase"/>
</dbReference>
<evidence type="ECO:0000313" key="4">
    <source>
        <dbReference type="EMBL" id="PKZ14973.1"/>
    </source>
</evidence>
<feature type="domain" description="N-acetyltransferase" evidence="3">
    <location>
        <begin position="4"/>
        <end position="158"/>
    </location>
</feature>
<reference evidence="4 5" key="1">
    <citation type="submission" date="2017-12" db="EMBL/GenBank/DDBJ databases">
        <title>Phylogenetic diversity of female urinary microbiome.</title>
        <authorList>
            <person name="Thomas-White K."/>
            <person name="Wolfe A.J."/>
        </authorList>
    </citation>
    <scope>NUCLEOTIDE SEQUENCE [LARGE SCALE GENOMIC DNA]</scope>
    <source>
        <strain evidence="4 5">UMB0064</strain>
    </source>
</reference>
<evidence type="ECO:0000256" key="1">
    <source>
        <dbReference type="ARBA" id="ARBA00022679"/>
    </source>
</evidence>
<dbReference type="Proteomes" id="UP000242263">
    <property type="component" value="Unassembled WGS sequence"/>
</dbReference>
<evidence type="ECO:0000256" key="2">
    <source>
        <dbReference type="ARBA" id="ARBA00023315"/>
    </source>
</evidence>
<dbReference type="EMBL" id="PKGU01000003">
    <property type="protein sequence ID" value="PKZ14973.1"/>
    <property type="molecule type" value="Genomic_DNA"/>
</dbReference>
<dbReference type="GeneID" id="35869458"/>
<dbReference type="PROSITE" id="PS51186">
    <property type="entry name" value="GNAT"/>
    <property type="match status" value="1"/>
</dbReference>
<keyword evidence="2" id="KW-0012">Acyltransferase</keyword>
<comment type="caution">
    <text evidence="4">The sequence shown here is derived from an EMBL/GenBank/DDBJ whole genome shotgun (WGS) entry which is preliminary data.</text>
</comment>
<keyword evidence="1 4" id="KW-0808">Transferase</keyword>
<dbReference type="RefSeq" id="WP_022857318.1">
    <property type="nucleotide sequence ID" value="NZ_JASODN010000002.1"/>
</dbReference>
<dbReference type="GO" id="GO:0016747">
    <property type="term" value="F:acyltransferase activity, transferring groups other than amino-acyl groups"/>
    <property type="evidence" value="ECO:0007669"/>
    <property type="project" value="InterPro"/>
</dbReference>
<dbReference type="Gene3D" id="3.40.630.30">
    <property type="match status" value="1"/>
</dbReference>
<dbReference type="InterPro" id="IPR000182">
    <property type="entry name" value="GNAT_dom"/>
</dbReference>